<accession>A0A6A8D8D1</accession>
<evidence type="ECO:0000259" key="10">
    <source>
        <dbReference type="PROSITE" id="PS51104"/>
    </source>
</evidence>
<evidence type="ECO:0000256" key="9">
    <source>
        <dbReference type="SAM" id="Phobius"/>
    </source>
</evidence>
<sequence>MSVLQWFVDLGASVMLPIIIFVFALVLGTKVGKAFRAGLTVGIGFIGINLVIGLLGNSLGPAAQAMVENFGVELSIIDVGWPAAAAISYGTALGSLAIPIGIGLNVVLLAFGLMRTLNVDIWNYWHAAFTGALVYALTGNFAIGIATIVVHLMLLFLLADLIQKDIEKFYGFKNITFPHGTSAPSYIVAKPLNWLFDRIPGFNKLEANPDTIQKRLGILGDSTVMGVIIGLIIGILAGYDIKGVLNLAVQTGAVLLLLPRMVSLLMEGLSPISEAAGNFVKKRFPGRDLYIGMDSAIAIGHPAVLSASLLLIPITLFLAVFLPGNKVLPFADLATIPFIIALMVPVFRGNIIRTIIGGSLYIGVGLYIATWVSPLLTSTAASANFDIGNNASISALVDGAVWTTFIFVWLPKIFSWYSIAFIGVVVLGLMIYINKIKVKKVVEESDKQKAI</sequence>
<feature type="transmembrane region" description="Helical" evidence="9">
    <location>
        <begin position="328"/>
        <end position="347"/>
    </location>
</feature>
<keyword evidence="2" id="KW-0813">Transport</keyword>
<gene>
    <name evidence="11" type="ORF">GH741_02435</name>
</gene>
<dbReference type="GO" id="GO:0009401">
    <property type="term" value="P:phosphoenolpyruvate-dependent sugar phosphotransferase system"/>
    <property type="evidence" value="ECO:0007669"/>
    <property type="project" value="UniProtKB-KW"/>
</dbReference>
<feature type="transmembrane region" description="Helical" evidence="9">
    <location>
        <begin position="39"/>
        <end position="59"/>
    </location>
</feature>
<keyword evidence="3" id="KW-1003">Cell membrane</keyword>
<feature type="domain" description="PTS EIIC type-2" evidence="10">
    <location>
        <begin position="4"/>
        <end position="445"/>
    </location>
</feature>
<keyword evidence="8 9" id="KW-0472">Membrane</keyword>
<dbReference type="EMBL" id="WJNG01000002">
    <property type="protein sequence ID" value="MRH41530.1"/>
    <property type="molecule type" value="Genomic_DNA"/>
</dbReference>
<comment type="subcellular location">
    <subcellularLocation>
        <location evidence="1">Cell membrane</location>
        <topology evidence="1">Multi-pass membrane protein</topology>
    </subcellularLocation>
</comment>
<keyword evidence="12" id="KW-1185">Reference proteome</keyword>
<feature type="transmembrane region" description="Helical" evidence="9">
    <location>
        <begin position="247"/>
        <end position="269"/>
    </location>
</feature>
<dbReference type="PROSITE" id="PS51104">
    <property type="entry name" value="PTS_EIIC_TYPE_2"/>
    <property type="match status" value="1"/>
</dbReference>
<dbReference type="PIRSF" id="PIRSF006304">
    <property type="entry name" value="GatC"/>
    <property type="match status" value="1"/>
</dbReference>
<keyword evidence="4" id="KW-0762">Sugar transport</keyword>
<evidence type="ECO:0000256" key="4">
    <source>
        <dbReference type="ARBA" id="ARBA00022597"/>
    </source>
</evidence>
<dbReference type="GO" id="GO:0005886">
    <property type="term" value="C:plasma membrane"/>
    <property type="evidence" value="ECO:0007669"/>
    <property type="project" value="UniProtKB-SubCell"/>
</dbReference>
<dbReference type="InterPro" id="IPR013853">
    <property type="entry name" value="EIIC-GAT"/>
</dbReference>
<organism evidence="11 12">
    <name type="scientific">Aquibacillus halophilus</name>
    <dbReference type="NCBI Taxonomy" id="930132"/>
    <lineage>
        <taxon>Bacteria</taxon>
        <taxon>Bacillati</taxon>
        <taxon>Bacillota</taxon>
        <taxon>Bacilli</taxon>
        <taxon>Bacillales</taxon>
        <taxon>Bacillaceae</taxon>
        <taxon>Aquibacillus</taxon>
    </lineage>
</organism>
<proteinExistence type="predicted"/>
<evidence type="ECO:0000256" key="8">
    <source>
        <dbReference type="ARBA" id="ARBA00023136"/>
    </source>
</evidence>
<evidence type="ECO:0000313" key="11">
    <source>
        <dbReference type="EMBL" id="MRH41530.1"/>
    </source>
</evidence>
<keyword evidence="5" id="KW-0598">Phosphotransferase system</keyword>
<keyword evidence="6 9" id="KW-0812">Transmembrane</keyword>
<dbReference type="Proteomes" id="UP000799092">
    <property type="component" value="Unassembled WGS sequence"/>
</dbReference>
<dbReference type="RefSeq" id="WP_153735182.1">
    <property type="nucleotide sequence ID" value="NZ_WJNG01000002.1"/>
</dbReference>
<evidence type="ECO:0000256" key="1">
    <source>
        <dbReference type="ARBA" id="ARBA00004651"/>
    </source>
</evidence>
<dbReference type="PANTHER" id="PTHR37324">
    <property type="entry name" value="PTS SYSTEM GALACTITOL-SPECIFIC EIIC COMPONENT"/>
    <property type="match status" value="1"/>
</dbReference>
<name>A0A6A8D8D1_9BACI</name>
<keyword evidence="7 9" id="KW-1133">Transmembrane helix</keyword>
<feature type="transmembrane region" description="Helical" evidence="9">
    <location>
        <begin position="143"/>
        <end position="162"/>
    </location>
</feature>
<feature type="transmembrane region" description="Helical" evidence="9">
    <location>
        <begin position="79"/>
        <end position="109"/>
    </location>
</feature>
<evidence type="ECO:0000313" key="12">
    <source>
        <dbReference type="Proteomes" id="UP000799092"/>
    </source>
</evidence>
<dbReference type="PANTHER" id="PTHR37324:SF2">
    <property type="entry name" value="PTS SYSTEM GALACTITOL-SPECIFIC EIIC COMPONENT"/>
    <property type="match status" value="1"/>
</dbReference>
<comment type="caution">
    <text evidence="11">The sequence shown here is derived from an EMBL/GenBank/DDBJ whole genome shotgun (WGS) entry which is preliminary data.</text>
</comment>
<dbReference type="AlphaFoldDB" id="A0A6A8D8D1"/>
<dbReference type="InterPro" id="IPR004703">
    <property type="entry name" value="PTS_sugar-sp_permease"/>
</dbReference>
<evidence type="ECO:0000256" key="3">
    <source>
        <dbReference type="ARBA" id="ARBA00022475"/>
    </source>
</evidence>
<evidence type="ECO:0000256" key="2">
    <source>
        <dbReference type="ARBA" id="ARBA00022448"/>
    </source>
</evidence>
<dbReference type="GO" id="GO:0015577">
    <property type="term" value="F:galactitol transmembrane transporter activity"/>
    <property type="evidence" value="ECO:0007669"/>
    <property type="project" value="InterPro"/>
</dbReference>
<feature type="transmembrane region" description="Helical" evidence="9">
    <location>
        <begin position="223"/>
        <end position="241"/>
    </location>
</feature>
<dbReference type="Pfam" id="PF03611">
    <property type="entry name" value="EIIC-GAT"/>
    <property type="match status" value="1"/>
</dbReference>
<evidence type="ECO:0000256" key="7">
    <source>
        <dbReference type="ARBA" id="ARBA00022989"/>
    </source>
</evidence>
<evidence type="ECO:0000256" key="5">
    <source>
        <dbReference type="ARBA" id="ARBA00022683"/>
    </source>
</evidence>
<protein>
    <submittedName>
        <fullName evidence="11">PTS galactitol transporter subunit IIC</fullName>
    </submittedName>
</protein>
<evidence type="ECO:0000256" key="6">
    <source>
        <dbReference type="ARBA" id="ARBA00022692"/>
    </source>
</evidence>
<feature type="transmembrane region" description="Helical" evidence="9">
    <location>
        <begin position="354"/>
        <end position="372"/>
    </location>
</feature>
<dbReference type="OrthoDB" id="9787936at2"/>
<reference evidence="11" key="1">
    <citation type="submission" date="2019-11" db="EMBL/GenBank/DDBJ databases">
        <authorList>
            <person name="Li J."/>
        </authorList>
    </citation>
    <scope>NUCLEOTIDE SEQUENCE</scope>
    <source>
        <strain evidence="11">B6B</strain>
    </source>
</reference>
<feature type="transmembrane region" description="Helical" evidence="9">
    <location>
        <begin position="289"/>
        <end position="322"/>
    </location>
</feature>
<dbReference type="InterPro" id="IPR013014">
    <property type="entry name" value="PTS_EIIC_2"/>
</dbReference>
<feature type="transmembrane region" description="Helical" evidence="9">
    <location>
        <begin position="6"/>
        <end position="27"/>
    </location>
</feature>
<feature type="transmembrane region" description="Helical" evidence="9">
    <location>
        <begin position="414"/>
        <end position="433"/>
    </location>
</feature>